<evidence type="ECO:0000259" key="2">
    <source>
        <dbReference type="Pfam" id="PF01370"/>
    </source>
</evidence>
<dbReference type="Gene3D" id="3.40.50.720">
    <property type="entry name" value="NAD(P)-binding Rossmann-like Domain"/>
    <property type="match status" value="1"/>
</dbReference>
<keyword evidence="4" id="KW-1185">Reference proteome</keyword>
<dbReference type="PANTHER" id="PTHR43000">
    <property type="entry name" value="DTDP-D-GLUCOSE 4,6-DEHYDRATASE-RELATED"/>
    <property type="match status" value="1"/>
</dbReference>
<accession>A0ABU3DTR2</accession>
<dbReference type="InterPro" id="IPR036291">
    <property type="entry name" value="NAD(P)-bd_dom_sf"/>
</dbReference>
<gene>
    <name evidence="3" type="ORF">RM541_10765</name>
</gene>
<dbReference type="SUPFAM" id="SSF51735">
    <property type="entry name" value="NAD(P)-binding Rossmann-fold domains"/>
    <property type="match status" value="1"/>
</dbReference>
<feature type="domain" description="NAD-dependent epimerase/dehydratase" evidence="2">
    <location>
        <begin position="4"/>
        <end position="238"/>
    </location>
</feature>
<name>A0ABU3DTR2_9FLAO</name>
<organism evidence="3 4">
    <name type="scientific">Autumnicola psychrophila</name>
    <dbReference type="NCBI Taxonomy" id="3075592"/>
    <lineage>
        <taxon>Bacteria</taxon>
        <taxon>Pseudomonadati</taxon>
        <taxon>Bacteroidota</taxon>
        <taxon>Flavobacteriia</taxon>
        <taxon>Flavobacteriales</taxon>
        <taxon>Flavobacteriaceae</taxon>
        <taxon>Autumnicola</taxon>
    </lineage>
</organism>
<evidence type="ECO:0000313" key="4">
    <source>
        <dbReference type="Proteomes" id="UP001253848"/>
    </source>
</evidence>
<dbReference type="Pfam" id="PF01370">
    <property type="entry name" value="Epimerase"/>
    <property type="match status" value="1"/>
</dbReference>
<proteinExistence type="inferred from homology"/>
<dbReference type="EMBL" id="JAVRHN010000007">
    <property type="protein sequence ID" value="MDT0686849.1"/>
    <property type="molecule type" value="Genomic_DNA"/>
</dbReference>
<protein>
    <submittedName>
        <fullName evidence="3">NAD-dependent epimerase/dehydratase family protein</fullName>
    </submittedName>
</protein>
<reference evidence="3 4" key="1">
    <citation type="submission" date="2023-09" db="EMBL/GenBank/DDBJ databases">
        <authorList>
            <person name="Rey-Velasco X."/>
        </authorList>
    </citation>
    <scope>NUCLEOTIDE SEQUENCE [LARGE SCALE GENOMIC DNA]</scope>
    <source>
        <strain evidence="3 4">F225</strain>
    </source>
</reference>
<evidence type="ECO:0000313" key="3">
    <source>
        <dbReference type="EMBL" id="MDT0686849.1"/>
    </source>
</evidence>
<dbReference type="InterPro" id="IPR001509">
    <property type="entry name" value="Epimerase_deHydtase"/>
</dbReference>
<dbReference type="Proteomes" id="UP001253848">
    <property type="component" value="Unassembled WGS sequence"/>
</dbReference>
<comment type="similarity">
    <text evidence="1">Belongs to the NAD(P)-dependent epimerase/dehydratase family.</text>
</comment>
<comment type="caution">
    <text evidence="3">The sequence shown here is derived from an EMBL/GenBank/DDBJ whole genome shotgun (WGS) entry which is preliminary data.</text>
</comment>
<dbReference type="RefSeq" id="WP_311500154.1">
    <property type="nucleotide sequence ID" value="NZ_JAVRHN010000007.1"/>
</dbReference>
<sequence length="309" mass="35080">MQKILITGGAGNIGSALALELAKQRDNLVVIVDNLLTGSRAKIPKVNNIRFIHADVNVLNQIKSVFDQFKFDYVFHYAAVVGVQRTLNNPIKVLEDIEGIKNILKLSNDHNVKRVFYASSSEVYGEPFEFPQKEQTTPLNSRLPYAIVKNVGEAFFKSFQKEYGLNYTIFRFFNTYGVNQSEDFVIPRFISAAINNEPIKIYGKGSQSRTFCYVEDNVEVTLRSMTSKLCENDLLNVGSDIEVSILELAQKIIELTNSKSQIKFLPALEEGDMTRRCPDISKMKNILKRDLICLESGLKKLIKSYEDRQ</sequence>
<evidence type="ECO:0000256" key="1">
    <source>
        <dbReference type="ARBA" id="ARBA00007637"/>
    </source>
</evidence>